<protein>
    <submittedName>
        <fullName evidence="1">Uncharacterized protein</fullName>
    </submittedName>
</protein>
<accession>H8GVE7</accession>
<proteinExistence type="predicted"/>
<keyword evidence="2" id="KW-1185">Reference proteome</keyword>
<organism evidence="1 2">
    <name type="scientific">Deinococcus gobiensis (strain DSM 21396 / JCM 16679 / CGMCC 1.7299 / I-0)</name>
    <dbReference type="NCBI Taxonomy" id="745776"/>
    <lineage>
        <taxon>Bacteria</taxon>
        <taxon>Thermotogati</taxon>
        <taxon>Deinococcota</taxon>
        <taxon>Deinococci</taxon>
        <taxon>Deinococcales</taxon>
        <taxon>Deinococcaceae</taxon>
        <taxon>Deinococcus</taxon>
    </lineage>
</organism>
<dbReference type="AlphaFoldDB" id="H8GVE7"/>
<dbReference type="KEGG" id="dgo:DGo_CA0397"/>
<evidence type="ECO:0000313" key="2">
    <source>
        <dbReference type="Proteomes" id="UP000007575"/>
    </source>
</evidence>
<dbReference type="HOGENOM" id="CLU_538313_0_0_0"/>
<name>H8GVE7_DEIGI</name>
<dbReference type="Proteomes" id="UP000007575">
    <property type="component" value="Chromosome"/>
</dbReference>
<dbReference type="EMBL" id="CP002191">
    <property type="protein sequence ID" value="AFD24324.1"/>
    <property type="molecule type" value="Genomic_DNA"/>
</dbReference>
<evidence type="ECO:0000313" key="1">
    <source>
        <dbReference type="EMBL" id="AFD24324.1"/>
    </source>
</evidence>
<reference evidence="1 2" key="1">
    <citation type="journal article" date="2012" name="PLoS ONE">
        <title>Genome sequence and transcriptome analysis of the radioresistant bacterium Deinococcus gobiensis: insights into the extreme environmental adaptations.</title>
        <authorList>
            <person name="Yuan M."/>
            <person name="Chen M."/>
            <person name="Zhang W."/>
            <person name="Lu W."/>
            <person name="Wang J."/>
            <person name="Yang M."/>
            <person name="Zhao P."/>
            <person name="Tang R."/>
            <person name="Li X."/>
            <person name="Hao Y."/>
            <person name="Zhou Z."/>
            <person name="Zhan Y."/>
            <person name="Yu H."/>
            <person name="Teng C."/>
            <person name="Yan Y."/>
            <person name="Ping S."/>
            <person name="Wang Y."/>
            <person name="Lin M."/>
        </authorList>
    </citation>
    <scope>NUCLEOTIDE SEQUENCE [LARGE SCALE GENOMIC DNA]</scope>
    <source>
        <strain evidence="1 2">I-0</strain>
    </source>
</reference>
<sequence>MVGAAGKLAGEEDGEGAGRADAVVGAAQTILSDLLGREGVAGVFAVQGPRGTFSPELLAVARAGDLAGEVLGGGLPDKPGARVGNYAFSRVGSVFAGQSGELLYVSTDKALLMSYLGRLSGKAAPTLAASAPYAAATRAAGPQELSLYANFSAVAKVVRSQLARTGLPRLLSPVVDALDTLGQYAGGLTTTGEGMTTASAQVVNPAGKDAPLRRILGATTDFAVQDIIPADAESVQASACAPESQAYLGRWLTRLDLFEPFGFLTDSQLASHLERSGTYLGGECARVSLAGGTLAGLEVSDPAASLRYTVTYQRVTDQAAAEAHMPEYARSVNEAIEGLRGNFKTLLGSSIGALSGLGMGGSGLSAAEVAALTRESAGTSLDDLDTLLGKLKLVYGFRDGYLVTAFSPEALAAAMDPAAPALGQSEAFKAAGLTLTGSGGWSYQPDLPEISGEALAGALPEGEEGEMAAPFMDVLADLVNRYDGMTSQRSVQGNVIISKANVLYRW</sequence>
<dbReference type="STRING" id="745776.DGo_CA0397"/>
<dbReference type="PATRIC" id="fig|745776.4.peg.404"/>
<gene>
    <name evidence="1" type="ordered locus">DGo_CA0397</name>
</gene>